<organism evidence="2 3">
    <name type="scientific">Saguinus oedipus</name>
    <name type="common">Cotton-top tamarin</name>
    <name type="synonym">Oedipomidas oedipus</name>
    <dbReference type="NCBI Taxonomy" id="9490"/>
    <lineage>
        <taxon>Eukaryota</taxon>
        <taxon>Metazoa</taxon>
        <taxon>Chordata</taxon>
        <taxon>Craniata</taxon>
        <taxon>Vertebrata</taxon>
        <taxon>Euteleostomi</taxon>
        <taxon>Mammalia</taxon>
        <taxon>Eutheria</taxon>
        <taxon>Euarchontoglires</taxon>
        <taxon>Primates</taxon>
        <taxon>Haplorrhini</taxon>
        <taxon>Platyrrhini</taxon>
        <taxon>Cebidae</taxon>
        <taxon>Callitrichinae</taxon>
        <taxon>Saguinus</taxon>
    </lineage>
</organism>
<reference evidence="2 3" key="1">
    <citation type="submission" date="2023-05" db="EMBL/GenBank/DDBJ databases">
        <title>B98-5 Cell Line De Novo Hybrid Assembly: An Optical Mapping Approach.</title>
        <authorList>
            <person name="Kananen K."/>
            <person name="Auerbach J.A."/>
            <person name="Kautto E."/>
            <person name="Blachly J.S."/>
        </authorList>
    </citation>
    <scope>NUCLEOTIDE SEQUENCE [LARGE SCALE GENOMIC DNA]</scope>
    <source>
        <strain evidence="2">B95-8</strain>
        <tissue evidence="2">Cell line</tissue>
    </source>
</reference>
<accession>A0ABQ9U769</accession>
<keyword evidence="3" id="KW-1185">Reference proteome</keyword>
<gene>
    <name evidence="2" type="ORF">P7K49_029436</name>
</gene>
<evidence type="ECO:0000313" key="2">
    <source>
        <dbReference type="EMBL" id="KAK2092907.1"/>
    </source>
</evidence>
<protein>
    <submittedName>
        <fullName evidence="2">Uncharacterized protein</fullName>
    </submittedName>
</protein>
<proteinExistence type="predicted"/>
<dbReference type="Proteomes" id="UP001266305">
    <property type="component" value="Unassembled WGS sequence"/>
</dbReference>
<evidence type="ECO:0000256" key="1">
    <source>
        <dbReference type="SAM" id="MobiDB-lite"/>
    </source>
</evidence>
<evidence type="ECO:0000313" key="3">
    <source>
        <dbReference type="Proteomes" id="UP001266305"/>
    </source>
</evidence>
<feature type="region of interest" description="Disordered" evidence="1">
    <location>
        <begin position="1"/>
        <end position="91"/>
    </location>
</feature>
<sequence length="129" mass="13341">MSQANVEAEGKPSTCPRGKPQSSSSHRTPVRFGEGGGMVQGSQETPSYGHITAHQDPIQQALGPSGGKMPGFAQDYTKGLTPSSPSAAPMLVGPRASMHLQPLLNKTATHVCHGVIPPLHPAWAGEGPT</sequence>
<dbReference type="EMBL" id="JASSZA010000015">
    <property type="protein sequence ID" value="KAK2092907.1"/>
    <property type="molecule type" value="Genomic_DNA"/>
</dbReference>
<name>A0ABQ9U769_SAGOE</name>
<comment type="caution">
    <text evidence="2">The sequence shown here is derived from an EMBL/GenBank/DDBJ whole genome shotgun (WGS) entry which is preliminary data.</text>
</comment>